<reference evidence="2" key="1">
    <citation type="submission" date="2020-01" db="EMBL/GenBank/DDBJ databases">
        <authorList>
            <person name="Chen W.-M."/>
        </authorList>
    </citation>
    <scope>NUCLEOTIDE SEQUENCE</scope>
    <source>
        <strain evidence="2">CYK-10</strain>
    </source>
</reference>
<dbReference type="EMBL" id="JAABNR010000001">
    <property type="protein sequence ID" value="NBZ86235.1"/>
    <property type="molecule type" value="Genomic_DNA"/>
</dbReference>
<name>A0AAE4YAV4_9RHOB</name>
<feature type="transmembrane region" description="Helical" evidence="1">
    <location>
        <begin position="27"/>
        <end position="46"/>
    </location>
</feature>
<gene>
    <name evidence="2" type="ORF">GV832_01470</name>
</gene>
<keyword evidence="3" id="KW-1185">Reference proteome</keyword>
<evidence type="ECO:0000256" key="1">
    <source>
        <dbReference type="SAM" id="Phobius"/>
    </source>
</evidence>
<keyword evidence="1" id="KW-0472">Membrane</keyword>
<keyword evidence="1" id="KW-1133">Transmembrane helix</keyword>
<comment type="caution">
    <text evidence="2">The sequence shown here is derived from an EMBL/GenBank/DDBJ whole genome shotgun (WGS) entry which is preliminary data.</text>
</comment>
<evidence type="ECO:0000313" key="3">
    <source>
        <dbReference type="Proteomes" id="UP001193501"/>
    </source>
</evidence>
<sequence length="87" mass="9449">MSPQLILLSAILLPGSGQVWNGQPFRGLIFVFFILLFGALTLVTAAPETSLVGKLSGGLFIWALSIPEAYRTARLRQALRLQTAPRP</sequence>
<proteinExistence type="predicted"/>
<organism evidence="2 3">
    <name type="scientific">Stagnihabitans tardus</name>
    <dbReference type="NCBI Taxonomy" id="2699202"/>
    <lineage>
        <taxon>Bacteria</taxon>
        <taxon>Pseudomonadati</taxon>
        <taxon>Pseudomonadota</taxon>
        <taxon>Alphaproteobacteria</taxon>
        <taxon>Rhodobacterales</taxon>
        <taxon>Paracoccaceae</taxon>
        <taxon>Stagnihabitans</taxon>
    </lineage>
</organism>
<keyword evidence="1" id="KW-0812">Transmembrane</keyword>
<evidence type="ECO:0000313" key="2">
    <source>
        <dbReference type="EMBL" id="NBZ86235.1"/>
    </source>
</evidence>
<dbReference type="Proteomes" id="UP001193501">
    <property type="component" value="Unassembled WGS sequence"/>
</dbReference>
<dbReference type="RefSeq" id="WP_168773027.1">
    <property type="nucleotide sequence ID" value="NZ_JAABNR010000001.1"/>
</dbReference>
<protein>
    <submittedName>
        <fullName evidence="2">Uncharacterized protein</fullName>
    </submittedName>
</protein>
<accession>A0AAE4YAV4</accession>
<dbReference type="AlphaFoldDB" id="A0AAE4YAV4"/>